<dbReference type="Proteomes" id="UP000290289">
    <property type="component" value="Chromosome 9"/>
</dbReference>
<name>A0A498J4N5_MALDO</name>
<gene>
    <name evidence="3" type="ORF">DVH24_000422</name>
</gene>
<feature type="compositionally biased region" description="Polar residues" evidence="1">
    <location>
        <begin position="590"/>
        <end position="605"/>
    </location>
</feature>
<evidence type="ECO:0000313" key="3">
    <source>
        <dbReference type="EMBL" id="RXH88823.1"/>
    </source>
</evidence>
<feature type="compositionally biased region" description="Basic and acidic residues" evidence="1">
    <location>
        <begin position="325"/>
        <end position="335"/>
    </location>
</feature>
<dbReference type="STRING" id="3750.A0A498J4N5"/>
<dbReference type="Pfam" id="PF06972">
    <property type="entry name" value="GIP1_N"/>
    <property type="match status" value="1"/>
</dbReference>
<protein>
    <recommendedName>
        <fullName evidence="2">GBF-interacting protein 1 N-terminal domain-containing protein</fullName>
    </recommendedName>
</protein>
<dbReference type="InterPro" id="IPR009060">
    <property type="entry name" value="UBA-like_sf"/>
</dbReference>
<dbReference type="AlphaFoldDB" id="A0A498J4N5"/>
<comment type="caution">
    <text evidence="3">The sequence shown here is derived from an EMBL/GenBank/DDBJ whole genome shotgun (WGS) entry which is preliminary data.</text>
</comment>
<feature type="compositionally biased region" description="Polar residues" evidence="1">
    <location>
        <begin position="371"/>
        <end position="387"/>
    </location>
</feature>
<proteinExistence type="predicted"/>
<dbReference type="PANTHER" id="PTHR47070:SF2">
    <property type="entry name" value="OS06G0206100 PROTEIN"/>
    <property type="match status" value="1"/>
</dbReference>
<dbReference type="InterPro" id="IPR009719">
    <property type="entry name" value="GIP1_N"/>
</dbReference>
<sequence length="905" mass="96564">MVAGSRIEGGTQIISAGVRKTIQSIKEIVGNYSDIDIYWALKEADMDPNETAQKLLNQDPFHVVKRKRDKRKEVSSNSNGHKVPVDARRHSESAGQGPKPNTSSDRPSSQNTTSDHPSSQNTSDRPSSHNTFPDRPSSRNTFSDHPSSRNTFSDRNVRRGGYARGGSTANDRLFLGTRISREFRVVRDNRINGNVNKEAKPASPKCTTSTNEQASNNSGKGPTGSSNSQKPSSRQNSSHGLNAQTQIRSSGANSTGTVRKETLVENRVTLPNVASRGQGGKPNSSQLHSPMVISSNSVVGVYSSSTDPVHVPSPDSRPAASVGAIKREVGVRRQASDSSKSFAPSSSVTSVSNSLLGKEDSTESFRPFTGISKTDQVSQTSESVIPSMSGSRLLLSNQHNVRPHQQPVGHQKASQPNKEWKPKSSQKASSNSPGVIGTPTKSVSPASGDPQVSESEAAKLQDKLALVNIYDNCNVVIAHSIRVPDSDRFQLTFGSLGTEPDSRGNIVNGFQVGASEESNREAAASLSVSAAESCSDEASAINPVDLLDHQVSSGSDSPASGVVAEHQLPENKETLSPQNLGNYADIGLVQDNSSSYAPSDSQQQDPPELQGFSAFDPQTGYDMPYFRPHMEENRGQGLPPPQEALSSHTINSMAASTVAMVQQQPPPVAQMYPQVHVSHYANLMPYRQFLSPVYVPPMAVPGYSNNPAYPHLSNGSSYLLMPGGGSHLNANSLKYGVQQFKPAPAGSPTGFGNFTNPNGYAMNAPGVVGGATGLEDSSRIKYKDGNLYIPNPQAETSEIWIQNAREHPGMQSTPYYNMPAQSPHGAYMPSHATHASFNAAAAQSSHMQFPGLYHPPQPTAIPNAHHMGPAMGGNVGVGVAAASPGAQVGAYQQPQLNHMNWQSNF</sequence>
<feature type="domain" description="GBF-interacting protein 1 N-terminal" evidence="2">
    <location>
        <begin position="14"/>
        <end position="73"/>
    </location>
</feature>
<feature type="compositionally biased region" description="Polar residues" evidence="1">
    <location>
        <begin position="412"/>
        <end position="454"/>
    </location>
</feature>
<feature type="region of interest" description="Disordered" evidence="1">
    <location>
        <begin position="65"/>
        <end position="169"/>
    </location>
</feature>
<accession>A0A498J4N5</accession>
<dbReference type="SUPFAM" id="SSF46934">
    <property type="entry name" value="UBA-like"/>
    <property type="match status" value="1"/>
</dbReference>
<organism evidence="3 4">
    <name type="scientific">Malus domestica</name>
    <name type="common">Apple</name>
    <name type="synonym">Pyrus malus</name>
    <dbReference type="NCBI Taxonomy" id="3750"/>
    <lineage>
        <taxon>Eukaryota</taxon>
        <taxon>Viridiplantae</taxon>
        <taxon>Streptophyta</taxon>
        <taxon>Embryophyta</taxon>
        <taxon>Tracheophyta</taxon>
        <taxon>Spermatophyta</taxon>
        <taxon>Magnoliopsida</taxon>
        <taxon>eudicotyledons</taxon>
        <taxon>Gunneridae</taxon>
        <taxon>Pentapetalae</taxon>
        <taxon>rosids</taxon>
        <taxon>fabids</taxon>
        <taxon>Rosales</taxon>
        <taxon>Rosaceae</taxon>
        <taxon>Amygdaloideae</taxon>
        <taxon>Maleae</taxon>
        <taxon>Malus</taxon>
    </lineage>
</organism>
<feature type="region of interest" description="Disordered" evidence="1">
    <location>
        <begin position="194"/>
        <end position="289"/>
    </location>
</feature>
<feature type="region of interest" description="Disordered" evidence="1">
    <location>
        <begin position="590"/>
        <end position="617"/>
    </location>
</feature>
<evidence type="ECO:0000256" key="1">
    <source>
        <dbReference type="SAM" id="MobiDB-lite"/>
    </source>
</evidence>
<feature type="compositionally biased region" description="Polar residues" evidence="1">
    <location>
        <begin position="138"/>
        <end position="154"/>
    </location>
</feature>
<feature type="compositionally biased region" description="Basic and acidic residues" evidence="1">
    <location>
        <begin position="83"/>
        <end position="92"/>
    </location>
</feature>
<feature type="compositionally biased region" description="Polar residues" evidence="1">
    <location>
        <begin position="99"/>
        <end position="131"/>
    </location>
</feature>
<feature type="compositionally biased region" description="Low complexity" evidence="1">
    <location>
        <begin position="336"/>
        <end position="354"/>
    </location>
</feature>
<evidence type="ECO:0000259" key="2">
    <source>
        <dbReference type="Pfam" id="PF06972"/>
    </source>
</evidence>
<dbReference type="PANTHER" id="PTHR47070">
    <property type="entry name" value="HYDROXYPROLINE-RICH GLYCOPROTEIN-LIKE"/>
    <property type="match status" value="1"/>
</dbReference>
<evidence type="ECO:0000313" key="4">
    <source>
        <dbReference type="Proteomes" id="UP000290289"/>
    </source>
</evidence>
<dbReference type="EMBL" id="RDQH01000335">
    <property type="protein sequence ID" value="RXH88823.1"/>
    <property type="molecule type" value="Genomic_DNA"/>
</dbReference>
<feature type="compositionally biased region" description="Polar residues" evidence="1">
    <location>
        <begin position="205"/>
        <end position="257"/>
    </location>
</feature>
<feature type="region of interest" description="Disordered" evidence="1">
    <location>
        <begin position="301"/>
        <end position="387"/>
    </location>
</feature>
<keyword evidence="4" id="KW-1185">Reference proteome</keyword>
<reference evidence="3 4" key="1">
    <citation type="submission" date="2018-10" db="EMBL/GenBank/DDBJ databases">
        <title>A high-quality apple genome assembly.</title>
        <authorList>
            <person name="Hu J."/>
        </authorList>
    </citation>
    <scope>NUCLEOTIDE SEQUENCE [LARGE SCALE GENOMIC DNA]</scope>
    <source>
        <strain evidence="4">cv. HFTH1</strain>
        <tissue evidence="3">Young leaf</tissue>
    </source>
</reference>
<feature type="region of interest" description="Disordered" evidence="1">
    <location>
        <begin position="402"/>
        <end position="455"/>
    </location>
</feature>